<name>A0ABN7W9T0_GIGMA</name>
<accession>A0ABN7W9T0</accession>
<gene>
    <name evidence="1" type="ORF">GMARGA_LOCUS28243</name>
</gene>
<dbReference type="Proteomes" id="UP000789901">
    <property type="component" value="Unassembled WGS sequence"/>
</dbReference>
<keyword evidence="2" id="KW-1185">Reference proteome</keyword>
<dbReference type="EMBL" id="CAJVQB010035801">
    <property type="protein sequence ID" value="CAG8823071.1"/>
    <property type="molecule type" value="Genomic_DNA"/>
</dbReference>
<organism evidence="1 2">
    <name type="scientific">Gigaspora margarita</name>
    <dbReference type="NCBI Taxonomy" id="4874"/>
    <lineage>
        <taxon>Eukaryota</taxon>
        <taxon>Fungi</taxon>
        <taxon>Fungi incertae sedis</taxon>
        <taxon>Mucoromycota</taxon>
        <taxon>Glomeromycotina</taxon>
        <taxon>Glomeromycetes</taxon>
        <taxon>Diversisporales</taxon>
        <taxon>Gigasporaceae</taxon>
        <taxon>Gigaspora</taxon>
    </lineage>
</organism>
<proteinExistence type="predicted"/>
<evidence type="ECO:0000313" key="2">
    <source>
        <dbReference type="Proteomes" id="UP000789901"/>
    </source>
</evidence>
<comment type="caution">
    <text evidence="1">The sequence shown here is derived from an EMBL/GenBank/DDBJ whole genome shotgun (WGS) entry which is preliminary data.</text>
</comment>
<sequence>ARNKRLNNKEEIVQKRYRLEELAQRLVEEIEEKLIWELSNSMKIGAGLSQHF</sequence>
<evidence type="ECO:0000313" key="1">
    <source>
        <dbReference type="EMBL" id="CAG8823071.1"/>
    </source>
</evidence>
<feature type="non-terminal residue" evidence="1">
    <location>
        <position position="1"/>
    </location>
</feature>
<protein>
    <submittedName>
        <fullName evidence="1">11838_t:CDS:1</fullName>
    </submittedName>
</protein>
<reference evidence="1 2" key="1">
    <citation type="submission" date="2021-06" db="EMBL/GenBank/DDBJ databases">
        <authorList>
            <person name="Kallberg Y."/>
            <person name="Tangrot J."/>
            <person name="Rosling A."/>
        </authorList>
    </citation>
    <scope>NUCLEOTIDE SEQUENCE [LARGE SCALE GENOMIC DNA]</scope>
    <source>
        <strain evidence="1 2">120-4 pot B 10/14</strain>
    </source>
</reference>